<proteinExistence type="predicted"/>
<dbReference type="KEGG" id="cate:C2869_20955"/>
<dbReference type="SUPFAM" id="SSF50630">
    <property type="entry name" value="Acid proteases"/>
    <property type="match status" value="1"/>
</dbReference>
<dbReference type="PROSITE" id="PS00141">
    <property type="entry name" value="ASP_PROTEASE"/>
    <property type="match status" value="1"/>
</dbReference>
<accession>A0A2S0VY48</accession>
<keyword evidence="1" id="KW-0812">Transmembrane</keyword>
<dbReference type="GO" id="GO:0004190">
    <property type="term" value="F:aspartic-type endopeptidase activity"/>
    <property type="evidence" value="ECO:0007669"/>
    <property type="project" value="InterPro"/>
</dbReference>
<evidence type="ECO:0000313" key="3">
    <source>
        <dbReference type="Proteomes" id="UP000244441"/>
    </source>
</evidence>
<dbReference type="GO" id="GO:0006508">
    <property type="term" value="P:proteolysis"/>
    <property type="evidence" value="ECO:0007669"/>
    <property type="project" value="UniProtKB-KW"/>
</dbReference>
<keyword evidence="1" id="KW-0472">Membrane</keyword>
<name>A0A2S0VY48_9ALTE</name>
<dbReference type="InterPro" id="IPR001969">
    <property type="entry name" value="Aspartic_peptidase_AS"/>
</dbReference>
<reference evidence="2 3" key="1">
    <citation type="submission" date="2018-01" db="EMBL/GenBank/DDBJ databases">
        <title>Genome sequence of a Cantenovulum-like bacteria.</title>
        <authorList>
            <person name="Tan W.R."/>
            <person name="Lau N.-S."/>
            <person name="Go F."/>
            <person name="Amirul A.-A.A."/>
        </authorList>
    </citation>
    <scope>NUCLEOTIDE SEQUENCE [LARGE SCALE GENOMIC DNA]</scope>
    <source>
        <strain evidence="2 3">CCB-QB4</strain>
    </source>
</reference>
<gene>
    <name evidence="2" type="ORF">C2869_20955</name>
</gene>
<dbReference type="InterPro" id="IPR034122">
    <property type="entry name" value="Retropepsin-like_bacterial"/>
</dbReference>
<dbReference type="NCBIfam" id="TIGR02281">
    <property type="entry name" value="clan_AA_DTGA"/>
    <property type="match status" value="1"/>
</dbReference>
<sequence length="177" mass="20119">MQSDDNQQPRDTTKQVGKWMYYAAWICGLLLLMQFFQGYIDQQYNPNQNPDSFSTEQGNQVILKRNRAGHYLANGLINNEEVLFLLDTGATHVSIPEKVAQRIGLRYGPESIVNTANGQAIVYQTSIDVLELGSIRLRNLRGNINPHMQGEEILLGMSALKRLEFSQRGDTLTLRQY</sequence>
<dbReference type="InterPro" id="IPR021109">
    <property type="entry name" value="Peptidase_aspartic_dom_sf"/>
</dbReference>
<evidence type="ECO:0000313" key="2">
    <source>
        <dbReference type="EMBL" id="AWB69118.1"/>
    </source>
</evidence>
<keyword evidence="3" id="KW-1185">Reference proteome</keyword>
<evidence type="ECO:0000256" key="1">
    <source>
        <dbReference type="SAM" id="Phobius"/>
    </source>
</evidence>
<dbReference type="OrthoDB" id="185963at2"/>
<feature type="transmembrane region" description="Helical" evidence="1">
    <location>
        <begin position="21"/>
        <end position="40"/>
    </location>
</feature>
<dbReference type="AlphaFoldDB" id="A0A2S0VY48"/>
<keyword evidence="2" id="KW-0378">Hydrolase</keyword>
<dbReference type="CDD" id="cd05483">
    <property type="entry name" value="retropepsin_like_bacteria"/>
    <property type="match status" value="1"/>
</dbReference>
<organism evidence="2 3">
    <name type="scientific">Saccharobesus litoralis</name>
    <dbReference type="NCBI Taxonomy" id="2172099"/>
    <lineage>
        <taxon>Bacteria</taxon>
        <taxon>Pseudomonadati</taxon>
        <taxon>Pseudomonadota</taxon>
        <taxon>Gammaproteobacteria</taxon>
        <taxon>Alteromonadales</taxon>
        <taxon>Alteromonadaceae</taxon>
        <taxon>Saccharobesus</taxon>
    </lineage>
</organism>
<dbReference type="Gene3D" id="2.40.70.10">
    <property type="entry name" value="Acid Proteases"/>
    <property type="match status" value="1"/>
</dbReference>
<dbReference type="Proteomes" id="UP000244441">
    <property type="component" value="Chromosome"/>
</dbReference>
<protein>
    <submittedName>
        <fullName evidence="2">TIGR02281 family clan AA aspartic protease</fullName>
    </submittedName>
</protein>
<keyword evidence="1" id="KW-1133">Transmembrane helix</keyword>
<dbReference type="InterPro" id="IPR011969">
    <property type="entry name" value="Clan_AA_Asp_peptidase_C"/>
</dbReference>
<dbReference type="Pfam" id="PF13975">
    <property type="entry name" value="gag-asp_proteas"/>
    <property type="match status" value="1"/>
</dbReference>
<dbReference type="EMBL" id="CP026604">
    <property type="protein sequence ID" value="AWB69118.1"/>
    <property type="molecule type" value="Genomic_DNA"/>
</dbReference>
<keyword evidence="2" id="KW-0645">Protease</keyword>